<dbReference type="AlphaFoldDB" id="A0A6G0Y3D3"/>
<dbReference type="Proteomes" id="UP000478052">
    <property type="component" value="Unassembled WGS sequence"/>
</dbReference>
<comment type="caution">
    <text evidence="1">The sequence shown here is derived from an EMBL/GenBank/DDBJ whole genome shotgun (WGS) entry which is preliminary data.</text>
</comment>
<gene>
    <name evidence="1" type="ORF">FWK35_00018782</name>
</gene>
<evidence type="ECO:0000313" key="1">
    <source>
        <dbReference type="EMBL" id="KAF0748527.1"/>
    </source>
</evidence>
<organism evidence="1 2">
    <name type="scientific">Aphis craccivora</name>
    <name type="common">Cowpea aphid</name>
    <dbReference type="NCBI Taxonomy" id="307492"/>
    <lineage>
        <taxon>Eukaryota</taxon>
        <taxon>Metazoa</taxon>
        <taxon>Ecdysozoa</taxon>
        <taxon>Arthropoda</taxon>
        <taxon>Hexapoda</taxon>
        <taxon>Insecta</taxon>
        <taxon>Pterygota</taxon>
        <taxon>Neoptera</taxon>
        <taxon>Paraneoptera</taxon>
        <taxon>Hemiptera</taxon>
        <taxon>Sternorrhyncha</taxon>
        <taxon>Aphidomorpha</taxon>
        <taxon>Aphidoidea</taxon>
        <taxon>Aphididae</taxon>
        <taxon>Aphidini</taxon>
        <taxon>Aphis</taxon>
        <taxon>Aphis</taxon>
    </lineage>
</organism>
<dbReference type="OrthoDB" id="10512465at2759"/>
<keyword evidence="2" id="KW-1185">Reference proteome</keyword>
<name>A0A6G0Y3D3_APHCR</name>
<protein>
    <submittedName>
        <fullName evidence="1">Uncharacterized protein</fullName>
    </submittedName>
</protein>
<dbReference type="EMBL" id="VUJU01006440">
    <property type="protein sequence ID" value="KAF0748527.1"/>
    <property type="molecule type" value="Genomic_DNA"/>
</dbReference>
<evidence type="ECO:0000313" key="2">
    <source>
        <dbReference type="Proteomes" id="UP000478052"/>
    </source>
</evidence>
<accession>A0A6G0Y3D3</accession>
<reference evidence="1 2" key="1">
    <citation type="submission" date="2019-08" db="EMBL/GenBank/DDBJ databases">
        <title>Whole genome of Aphis craccivora.</title>
        <authorList>
            <person name="Voronova N.V."/>
            <person name="Shulinski R.S."/>
            <person name="Bandarenka Y.V."/>
            <person name="Zhorov D.G."/>
            <person name="Warner D."/>
        </authorList>
    </citation>
    <scope>NUCLEOTIDE SEQUENCE [LARGE SCALE GENOMIC DNA]</scope>
    <source>
        <strain evidence="1">180601</strain>
        <tissue evidence="1">Whole Body</tissue>
    </source>
</reference>
<proteinExistence type="predicted"/>
<sequence>MKINSYQPDNLNNLLISSNKTPVPVPITNCVNDTIYNNNLSPQSNFNINNNLTIKELQFLPVQTNKTIENNCSNSINDIETFKNEIKNWAVNCRIPQCHLNALLIILRKYDGFKMLPKDSRTLLQTPN</sequence>